<feature type="region of interest" description="Disordered" evidence="10">
    <location>
        <begin position="48"/>
        <end position="75"/>
    </location>
</feature>
<evidence type="ECO:0000256" key="7">
    <source>
        <dbReference type="ARBA" id="ARBA00023163"/>
    </source>
</evidence>
<dbReference type="GO" id="GO:0003677">
    <property type="term" value="F:DNA binding"/>
    <property type="evidence" value="ECO:0007669"/>
    <property type="project" value="UniProtKB-KW"/>
</dbReference>
<dbReference type="PANTHER" id="PTHR31251:SF194">
    <property type="entry name" value="SBP-TYPE DOMAIN-CONTAINING PROTEIN"/>
    <property type="match status" value="1"/>
</dbReference>
<keyword evidence="2" id="KW-0479">Metal-binding</keyword>
<dbReference type="Proteomes" id="UP001159364">
    <property type="component" value="Linkage Group LG02"/>
</dbReference>
<keyword evidence="6" id="KW-0238">DNA-binding</keyword>
<proteinExistence type="predicted"/>
<evidence type="ECO:0000256" key="9">
    <source>
        <dbReference type="PROSITE-ProRule" id="PRU00470"/>
    </source>
</evidence>
<comment type="subcellular location">
    <subcellularLocation>
        <location evidence="1">Nucleus</location>
    </subcellularLocation>
</comment>
<gene>
    <name evidence="12" type="ORF">K2173_028311</name>
</gene>
<dbReference type="SUPFAM" id="SSF103612">
    <property type="entry name" value="SBT domain"/>
    <property type="match status" value="1"/>
</dbReference>
<dbReference type="EMBL" id="JAIWQS010000002">
    <property type="protein sequence ID" value="KAJ8773134.1"/>
    <property type="molecule type" value="Genomic_DNA"/>
</dbReference>
<name>A0AAV8U4I8_9ROSI</name>
<keyword evidence="7" id="KW-0804">Transcription</keyword>
<dbReference type="PROSITE" id="PS51141">
    <property type="entry name" value="ZF_SBP"/>
    <property type="match status" value="1"/>
</dbReference>
<dbReference type="GO" id="GO:0005634">
    <property type="term" value="C:nucleus"/>
    <property type="evidence" value="ECO:0007669"/>
    <property type="project" value="UniProtKB-SubCell"/>
</dbReference>
<dbReference type="Gene3D" id="4.10.1100.10">
    <property type="entry name" value="Transcription factor, SBP-box domain"/>
    <property type="match status" value="1"/>
</dbReference>
<dbReference type="InterPro" id="IPR044817">
    <property type="entry name" value="SBP-like"/>
</dbReference>
<evidence type="ECO:0000313" key="12">
    <source>
        <dbReference type="EMBL" id="KAJ8773134.1"/>
    </source>
</evidence>
<keyword evidence="8" id="KW-0539">Nucleus</keyword>
<dbReference type="FunFam" id="4.10.1100.10:FF:000001">
    <property type="entry name" value="Squamosa promoter-binding-like protein 14"/>
    <property type="match status" value="1"/>
</dbReference>
<keyword evidence="5" id="KW-0805">Transcription regulation</keyword>
<organism evidence="12 13">
    <name type="scientific">Erythroxylum novogranatense</name>
    <dbReference type="NCBI Taxonomy" id="1862640"/>
    <lineage>
        <taxon>Eukaryota</taxon>
        <taxon>Viridiplantae</taxon>
        <taxon>Streptophyta</taxon>
        <taxon>Embryophyta</taxon>
        <taxon>Tracheophyta</taxon>
        <taxon>Spermatophyta</taxon>
        <taxon>Magnoliopsida</taxon>
        <taxon>eudicotyledons</taxon>
        <taxon>Gunneridae</taxon>
        <taxon>Pentapetalae</taxon>
        <taxon>rosids</taxon>
        <taxon>fabids</taxon>
        <taxon>Malpighiales</taxon>
        <taxon>Erythroxylaceae</taxon>
        <taxon>Erythroxylum</taxon>
    </lineage>
</organism>
<dbReference type="InterPro" id="IPR004333">
    <property type="entry name" value="SBP_dom"/>
</dbReference>
<comment type="caution">
    <text evidence="12">The sequence shown here is derived from an EMBL/GenBank/DDBJ whole genome shotgun (WGS) entry which is preliminary data.</text>
</comment>
<feature type="domain" description="SBP-type" evidence="11">
    <location>
        <begin position="85"/>
        <end position="162"/>
    </location>
</feature>
<sequence length="475" mass="52179">MMNPFGAKTNALSLEDDSTYKFSSSTTTSNNRDCSFIDLKLGRLGDLKDSKNSRIPVGPTVASSSESSAPLTPSNGMRLRASSQAAYCQVYGCNKDLTSSKEYHKRHKVCESHTKTSKVVVNGIEQRFCQQCSRFHLLAEFDDGKRSCRKRLAGHNERRRKPQVGIHFGRTGRPLHSFNGLLGGQYHGTALATTSFICQDILPNGLFHPTKYRTNEWCRRIKAEDRTEFNSPSVIPITNGHLHSKPILPSDELANMFPIFHDNIRHTATGSVFSDNTNHYSQEFGGQNSDSHSLVQSTSFGNENLTAFDTAPTILGFSGITESGCALSLLSYQSHNSSNNSSGTHMAYPLSKHCTSSHHIGGPVSDKLVGVSSQISAVALSNSFSSSTASSVEGGPLDPILLSDSSFSVNFGVTDGLYQGSHFINSRNHVSCENGTTMDLFQLSSQLERVERQRQSMNVKQENEVFGWPRITNRF</sequence>
<keyword evidence="3 9" id="KW-0863">Zinc-finger</keyword>
<evidence type="ECO:0000256" key="8">
    <source>
        <dbReference type="ARBA" id="ARBA00023242"/>
    </source>
</evidence>
<evidence type="ECO:0000259" key="11">
    <source>
        <dbReference type="PROSITE" id="PS51141"/>
    </source>
</evidence>
<evidence type="ECO:0000313" key="13">
    <source>
        <dbReference type="Proteomes" id="UP001159364"/>
    </source>
</evidence>
<keyword evidence="4" id="KW-0862">Zinc</keyword>
<evidence type="ECO:0000256" key="5">
    <source>
        <dbReference type="ARBA" id="ARBA00023015"/>
    </source>
</evidence>
<evidence type="ECO:0000256" key="6">
    <source>
        <dbReference type="ARBA" id="ARBA00023125"/>
    </source>
</evidence>
<dbReference type="Pfam" id="PF03110">
    <property type="entry name" value="SBP"/>
    <property type="match status" value="1"/>
</dbReference>
<evidence type="ECO:0000256" key="2">
    <source>
        <dbReference type="ARBA" id="ARBA00022723"/>
    </source>
</evidence>
<dbReference type="GO" id="GO:0008270">
    <property type="term" value="F:zinc ion binding"/>
    <property type="evidence" value="ECO:0007669"/>
    <property type="project" value="UniProtKB-KW"/>
</dbReference>
<evidence type="ECO:0000256" key="10">
    <source>
        <dbReference type="SAM" id="MobiDB-lite"/>
    </source>
</evidence>
<evidence type="ECO:0000256" key="1">
    <source>
        <dbReference type="ARBA" id="ARBA00004123"/>
    </source>
</evidence>
<dbReference type="PANTHER" id="PTHR31251">
    <property type="entry name" value="SQUAMOSA PROMOTER-BINDING-LIKE PROTEIN 4"/>
    <property type="match status" value="1"/>
</dbReference>
<reference evidence="12 13" key="1">
    <citation type="submission" date="2021-09" db="EMBL/GenBank/DDBJ databases">
        <title>Genomic insights and catalytic innovation underlie evolution of tropane alkaloids biosynthesis.</title>
        <authorList>
            <person name="Wang Y.-J."/>
            <person name="Tian T."/>
            <person name="Huang J.-P."/>
            <person name="Huang S.-X."/>
        </authorList>
    </citation>
    <scope>NUCLEOTIDE SEQUENCE [LARGE SCALE GENOMIC DNA]</scope>
    <source>
        <strain evidence="12">KIB-2018</strain>
        <tissue evidence="12">Leaf</tissue>
    </source>
</reference>
<accession>A0AAV8U4I8</accession>
<keyword evidence="13" id="KW-1185">Reference proteome</keyword>
<evidence type="ECO:0000256" key="3">
    <source>
        <dbReference type="ARBA" id="ARBA00022771"/>
    </source>
</evidence>
<dbReference type="AlphaFoldDB" id="A0AAV8U4I8"/>
<evidence type="ECO:0000256" key="4">
    <source>
        <dbReference type="ARBA" id="ARBA00022833"/>
    </source>
</evidence>
<protein>
    <recommendedName>
        <fullName evidence="11">SBP-type domain-containing protein</fullName>
    </recommendedName>
</protein>
<dbReference type="InterPro" id="IPR036893">
    <property type="entry name" value="SBP_sf"/>
</dbReference>